<evidence type="ECO:0008006" key="3">
    <source>
        <dbReference type="Google" id="ProtNLM"/>
    </source>
</evidence>
<dbReference type="Gene3D" id="3.80.10.10">
    <property type="entry name" value="Ribonuclease Inhibitor"/>
    <property type="match status" value="1"/>
</dbReference>
<dbReference type="InterPro" id="IPR032675">
    <property type="entry name" value="LRR_dom_sf"/>
</dbReference>
<organism evidence="1 2">
    <name type="scientific">Pelagomonas calceolata</name>
    <dbReference type="NCBI Taxonomy" id="35677"/>
    <lineage>
        <taxon>Eukaryota</taxon>
        <taxon>Sar</taxon>
        <taxon>Stramenopiles</taxon>
        <taxon>Ochrophyta</taxon>
        <taxon>Pelagophyceae</taxon>
        <taxon>Pelagomonadales</taxon>
        <taxon>Pelagomonadaceae</taxon>
        <taxon>Pelagomonas</taxon>
    </lineage>
</organism>
<evidence type="ECO:0000313" key="2">
    <source>
        <dbReference type="Proteomes" id="UP000789595"/>
    </source>
</evidence>
<dbReference type="EMBL" id="CAKKNE010000002">
    <property type="protein sequence ID" value="CAH0369307.1"/>
    <property type="molecule type" value="Genomic_DNA"/>
</dbReference>
<dbReference type="AlphaFoldDB" id="A0A8J2WUX5"/>
<comment type="caution">
    <text evidence="1">The sequence shown here is derived from an EMBL/GenBank/DDBJ whole genome shotgun (WGS) entry which is preliminary data.</text>
</comment>
<gene>
    <name evidence="1" type="ORF">PECAL_2P24270</name>
</gene>
<proteinExistence type="predicted"/>
<accession>A0A8J2WUX5</accession>
<keyword evidence="2" id="KW-1185">Reference proteome</keyword>
<evidence type="ECO:0000313" key="1">
    <source>
        <dbReference type="EMBL" id="CAH0369307.1"/>
    </source>
</evidence>
<dbReference type="Proteomes" id="UP000789595">
    <property type="component" value="Unassembled WGS sequence"/>
</dbReference>
<dbReference type="PANTHER" id="PTHR16134">
    <property type="entry name" value="F-BOX/TPR REPEAT PROTEIN POF3"/>
    <property type="match status" value="1"/>
</dbReference>
<protein>
    <recommendedName>
        <fullName evidence="3">F-box domain-containing protein</fullName>
    </recommendedName>
</protein>
<name>A0A8J2WUX5_9STRA</name>
<sequence length="432" mass="47451">MATGLTDLPVELQARVAEFLPGKAELLALRCSAGSCKQVVTRAVKHHDVYKRFYARNSLQNAALVAIGRVFGAGCRYLNTVSGFPAVTTALESFVLSTGGLLNQLSIEPPRDNHITPDTLLILCRACPLLKNLYVPRVPNIQPTHFVAVSQACPLLEYVVLPTGGLSPAETYARQFPRLRELKFVREWDSQIHEMPICFDVIAVAAETCVHVTRVVIPRAAVTPDFVARLLETPLRDRVTSLCFTNFFGSFSPQLWPEAGLQLVRGFPNLRELAGPFENALIPRMAPTEFFEQLALAAPMLRRLSAVDIDDECMRIICNRCQLEEINLFITRRDQSDLCVTPAVVDIIVKSSSAASLRKATVSSTLAAEWGAAELLGIVQGCPNLKQVGYYNRRELSSGSVCSANIVSARRLLKSRGGTLEGSYASKCPPFF</sequence>
<dbReference type="OrthoDB" id="550575at2759"/>
<dbReference type="PANTHER" id="PTHR16134:SF119">
    <property type="entry name" value="AT02038P-RELATED"/>
    <property type="match status" value="1"/>
</dbReference>
<reference evidence="1" key="1">
    <citation type="submission" date="2021-11" db="EMBL/GenBank/DDBJ databases">
        <authorList>
            <consortium name="Genoscope - CEA"/>
            <person name="William W."/>
        </authorList>
    </citation>
    <scope>NUCLEOTIDE SEQUENCE</scope>
</reference>